<dbReference type="EMBL" id="MU394320">
    <property type="protein sequence ID" value="KAI6085913.1"/>
    <property type="molecule type" value="Genomic_DNA"/>
</dbReference>
<accession>A0ACC0D022</accession>
<evidence type="ECO:0000313" key="2">
    <source>
        <dbReference type="Proteomes" id="UP001497680"/>
    </source>
</evidence>
<dbReference type="Proteomes" id="UP001497680">
    <property type="component" value="Unassembled WGS sequence"/>
</dbReference>
<keyword evidence="2" id="KW-1185">Reference proteome</keyword>
<evidence type="ECO:0000313" key="1">
    <source>
        <dbReference type="EMBL" id="KAI6085913.1"/>
    </source>
</evidence>
<sequence>MSNTSVNSVASSAQGDLAVQLSRLVDIQQDVIKSQKDTIESLWALVLDHKEQIDERDATIDRMEEEHNRQTKALEGMSAVRDAQEDKLDANTKEINDLKDVIGVLLYCLKRMPSTDAGTQTDQQTRPTEATQTHNPAANASARKVDRLMALGRAWMYETQESMESSPTDNGQIKTFVERATAAGIRVENPE</sequence>
<proteinExistence type="predicted"/>
<organism evidence="1 2">
    <name type="scientific">Hypoxylon rubiginosum</name>
    <dbReference type="NCBI Taxonomy" id="110542"/>
    <lineage>
        <taxon>Eukaryota</taxon>
        <taxon>Fungi</taxon>
        <taxon>Dikarya</taxon>
        <taxon>Ascomycota</taxon>
        <taxon>Pezizomycotina</taxon>
        <taxon>Sordariomycetes</taxon>
        <taxon>Xylariomycetidae</taxon>
        <taxon>Xylariales</taxon>
        <taxon>Hypoxylaceae</taxon>
        <taxon>Hypoxylon</taxon>
    </lineage>
</organism>
<protein>
    <submittedName>
        <fullName evidence="1">Uncharacterized protein</fullName>
    </submittedName>
</protein>
<gene>
    <name evidence="1" type="ORF">F4821DRAFT_260417</name>
</gene>
<comment type="caution">
    <text evidence="1">The sequence shown here is derived from an EMBL/GenBank/DDBJ whole genome shotgun (WGS) entry which is preliminary data.</text>
</comment>
<name>A0ACC0D022_9PEZI</name>
<reference evidence="1 2" key="1">
    <citation type="journal article" date="2022" name="New Phytol.">
        <title>Ecological generalism drives hyperdiversity of secondary metabolite gene clusters in xylarialean endophytes.</title>
        <authorList>
            <person name="Franco M.E.E."/>
            <person name="Wisecaver J.H."/>
            <person name="Arnold A.E."/>
            <person name="Ju Y.M."/>
            <person name="Slot J.C."/>
            <person name="Ahrendt S."/>
            <person name="Moore L.P."/>
            <person name="Eastman K.E."/>
            <person name="Scott K."/>
            <person name="Konkel Z."/>
            <person name="Mondo S.J."/>
            <person name="Kuo A."/>
            <person name="Hayes R.D."/>
            <person name="Haridas S."/>
            <person name="Andreopoulos B."/>
            <person name="Riley R."/>
            <person name="LaButti K."/>
            <person name="Pangilinan J."/>
            <person name="Lipzen A."/>
            <person name="Amirebrahimi M."/>
            <person name="Yan J."/>
            <person name="Adam C."/>
            <person name="Keymanesh K."/>
            <person name="Ng V."/>
            <person name="Louie K."/>
            <person name="Northen T."/>
            <person name="Drula E."/>
            <person name="Henrissat B."/>
            <person name="Hsieh H.M."/>
            <person name="Youens-Clark K."/>
            <person name="Lutzoni F."/>
            <person name="Miadlikowska J."/>
            <person name="Eastwood D.C."/>
            <person name="Hamelin R.C."/>
            <person name="Grigoriev I.V."/>
            <person name="U'Ren J.M."/>
        </authorList>
    </citation>
    <scope>NUCLEOTIDE SEQUENCE [LARGE SCALE GENOMIC DNA]</scope>
    <source>
        <strain evidence="1 2">ER1909</strain>
    </source>
</reference>